<feature type="transmembrane region" description="Helical" evidence="10">
    <location>
        <begin position="172"/>
        <end position="193"/>
    </location>
</feature>
<evidence type="ECO:0000313" key="12">
    <source>
        <dbReference type="EMBL" id="CDW47112.1"/>
    </source>
</evidence>
<keyword evidence="6 10" id="KW-1133">Transmembrane helix</keyword>
<evidence type="ECO:0000256" key="8">
    <source>
        <dbReference type="ARBA" id="ARBA00023136"/>
    </source>
</evidence>
<keyword evidence="4" id="KW-0999">Mitochondrion inner membrane</keyword>
<dbReference type="EMBL" id="HACA01029751">
    <property type="protein sequence ID" value="CDW47112.1"/>
    <property type="molecule type" value="Transcribed_RNA"/>
</dbReference>
<reference evidence="12" key="1">
    <citation type="submission" date="2014-05" db="EMBL/GenBank/DDBJ databases">
        <authorList>
            <person name="Chronopoulou M."/>
        </authorList>
    </citation>
    <scope>NUCLEOTIDE SEQUENCE</scope>
    <source>
        <tissue evidence="12">Whole organism</tissue>
    </source>
</reference>
<dbReference type="GO" id="GO:0032979">
    <property type="term" value="P:protein insertion into mitochondrial inner membrane from matrix"/>
    <property type="evidence" value="ECO:0007669"/>
    <property type="project" value="TreeGrafter"/>
</dbReference>
<evidence type="ECO:0000256" key="9">
    <source>
        <dbReference type="RuleBase" id="RU003945"/>
    </source>
</evidence>
<dbReference type="InterPro" id="IPR001708">
    <property type="entry name" value="YidC/ALB3/OXA1/COX18"/>
</dbReference>
<comment type="similarity">
    <text evidence="2 9">Belongs to the OXA1/ALB3/YidC family.</text>
</comment>
<dbReference type="GO" id="GO:0005743">
    <property type="term" value="C:mitochondrial inner membrane"/>
    <property type="evidence" value="ECO:0007669"/>
    <property type="project" value="UniProtKB-SubCell"/>
</dbReference>
<feature type="domain" description="Membrane insertase YidC/Oxa/ALB C-terminal" evidence="11">
    <location>
        <begin position="99"/>
        <end position="289"/>
    </location>
</feature>
<name>A0A0K2VAA6_LEPSM</name>
<dbReference type="NCBIfam" id="TIGR03592">
    <property type="entry name" value="yidC_oxa1_cterm"/>
    <property type="match status" value="1"/>
</dbReference>
<feature type="transmembrane region" description="Helical" evidence="10">
    <location>
        <begin position="252"/>
        <end position="276"/>
    </location>
</feature>
<evidence type="ECO:0000256" key="6">
    <source>
        <dbReference type="ARBA" id="ARBA00022989"/>
    </source>
</evidence>
<organism evidence="12">
    <name type="scientific">Lepeophtheirus salmonis</name>
    <name type="common">Salmon louse</name>
    <name type="synonym">Caligus salmonis</name>
    <dbReference type="NCBI Taxonomy" id="72036"/>
    <lineage>
        <taxon>Eukaryota</taxon>
        <taxon>Metazoa</taxon>
        <taxon>Ecdysozoa</taxon>
        <taxon>Arthropoda</taxon>
        <taxon>Crustacea</taxon>
        <taxon>Multicrustacea</taxon>
        <taxon>Hexanauplia</taxon>
        <taxon>Copepoda</taxon>
        <taxon>Siphonostomatoida</taxon>
        <taxon>Caligidae</taxon>
        <taxon>Lepeophtheirus</taxon>
    </lineage>
</organism>
<sequence length="306" mass="34474">MNLARIFSTTCTRGRGISTQTKNNALNFFTTTRHFSLTSVRKNEEAGEGVIQTIDQHTLSSVIEPTFRELGLGIHGSVLPHGILQSALENCHTILGVPWWESIVITTLILRGAVFPIIVRTQKNMIHLASHQPEMNRLREEALKETDPKLRREEAMKIMAYMQENNLFPLKMYAPILANGVVMMSMFFAIRGLTNLPVQSMSTGGIYWFKDLTSFDPTYTLPFLASFTIFIQIQMGADGMNNDGLPPGFKKLLYILPLMSFPVMTQFPSALCVYWLTSNLISLVQTVLLKIPYVKKALNIKEVAKK</sequence>
<keyword evidence="8 10" id="KW-0472">Membrane</keyword>
<comment type="subcellular location">
    <subcellularLocation>
        <location evidence="9">Membrane</location>
        <topology evidence="9">Multi-pass membrane protein</topology>
    </subcellularLocation>
    <subcellularLocation>
        <location evidence="1">Mitochondrion inner membrane</location>
        <topology evidence="1">Multi-pass membrane protein</topology>
    </subcellularLocation>
</comment>
<evidence type="ECO:0000256" key="3">
    <source>
        <dbReference type="ARBA" id="ARBA00022692"/>
    </source>
</evidence>
<evidence type="ECO:0000256" key="10">
    <source>
        <dbReference type="SAM" id="Phobius"/>
    </source>
</evidence>
<dbReference type="GO" id="GO:0032977">
    <property type="term" value="F:membrane insertase activity"/>
    <property type="evidence" value="ECO:0007669"/>
    <property type="project" value="InterPro"/>
</dbReference>
<proteinExistence type="inferred from homology"/>
<keyword evidence="7" id="KW-0496">Mitochondrion</keyword>
<evidence type="ECO:0000256" key="1">
    <source>
        <dbReference type="ARBA" id="ARBA00004448"/>
    </source>
</evidence>
<dbReference type="PANTHER" id="PTHR12428:SF66">
    <property type="entry name" value="MITOCHONDRIAL INNER MEMBRANE PROTEIN OXA1L"/>
    <property type="match status" value="1"/>
</dbReference>
<dbReference type="OrthoDB" id="2148490at2759"/>
<evidence type="ECO:0000256" key="2">
    <source>
        <dbReference type="ARBA" id="ARBA00009877"/>
    </source>
</evidence>
<evidence type="ECO:0000256" key="5">
    <source>
        <dbReference type="ARBA" id="ARBA00022946"/>
    </source>
</evidence>
<accession>A0A0K2VAA6</accession>
<dbReference type="AlphaFoldDB" id="A0A0K2VAA6"/>
<evidence type="ECO:0000256" key="4">
    <source>
        <dbReference type="ARBA" id="ARBA00022792"/>
    </source>
</evidence>
<keyword evidence="5" id="KW-0809">Transit peptide</keyword>
<dbReference type="PANTHER" id="PTHR12428">
    <property type="entry name" value="OXA1"/>
    <property type="match status" value="1"/>
</dbReference>
<dbReference type="CDD" id="cd20069">
    <property type="entry name" value="5TM_Oxa1-like"/>
    <property type="match status" value="1"/>
</dbReference>
<evidence type="ECO:0000256" key="7">
    <source>
        <dbReference type="ARBA" id="ARBA00023128"/>
    </source>
</evidence>
<evidence type="ECO:0000259" key="11">
    <source>
        <dbReference type="Pfam" id="PF02096"/>
    </source>
</evidence>
<protein>
    <submittedName>
        <fullName evidence="12">Mitochondrial inner membrane protein OXA1Llike [Aplysia californica]</fullName>
    </submittedName>
</protein>
<feature type="transmembrane region" description="Helical" evidence="10">
    <location>
        <begin position="219"/>
        <end position="240"/>
    </location>
</feature>
<keyword evidence="3 9" id="KW-0812">Transmembrane</keyword>
<dbReference type="Pfam" id="PF02096">
    <property type="entry name" value="60KD_IMP"/>
    <property type="match status" value="1"/>
</dbReference>
<dbReference type="InterPro" id="IPR028055">
    <property type="entry name" value="YidC/Oxa/ALB_C"/>
</dbReference>